<gene>
    <name evidence="1" type="ORF">OUZ56_022078</name>
</gene>
<protein>
    <submittedName>
        <fullName evidence="1">Uncharacterized protein</fullName>
    </submittedName>
</protein>
<name>A0ABR0AVC7_9CRUS</name>
<evidence type="ECO:0000313" key="1">
    <source>
        <dbReference type="EMBL" id="KAK4029068.1"/>
    </source>
</evidence>
<dbReference type="EMBL" id="JAOYFB010000039">
    <property type="protein sequence ID" value="KAK4029068.1"/>
    <property type="molecule type" value="Genomic_DNA"/>
</dbReference>
<reference evidence="1 2" key="1">
    <citation type="journal article" date="2023" name="Nucleic Acids Res.">
        <title>The hologenome of Daphnia magna reveals possible DNA methylation and microbiome-mediated evolution of the host genome.</title>
        <authorList>
            <person name="Chaturvedi A."/>
            <person name="Li X."/>
            <person name="Dhandapani V."/>
            <person name="Marshall H."/>
            <person name="Kissane S."/>
            <person name="Cuenca-Cambronero M."/>
            <person name="Asole G."/>
            <person name="Calvet F."/>
            <person name="Ruiz-Romero M."/>
            <person name="Marangio P."/>
            <person name="Guigo R."/>
            <person name="Rago D."/>
            <person name="Mirbahai L."/>
            <person name="Eastwood N."/>
            <person name="Colbourne J.K."/>
            <person name="Zhou J."/>
            <person name="Mallon E."/>
            <person name="Orsini L."/>
        </authorList>
    </citation>
    <scope>NUCLEOTIDE SEQUENCE [LARGE SCALE GENOMIC DNA]</scope>
    <source>
        <strain evidence="1">LRV0_1</strain>
    </source>
</reference>
<accession>A0ABR0AVC7</accession>
<dbReference type="Proteomes" id="UP001234178">
    <property type="component" value="Unassembled WGS sequence"/>
</dbReference>
<evidence type="ECO:0000313" key="2">
    <source>
        <dbReference type="Proteomes" id="UP001234178"/>
    </source>
</evidence>
<proteinExistence type="predicted"/>
<sequence length="72" mass="8301">MKRGEEEEEEIIARRNMKPDFGAARPWPNHQQKFSNEISLQPVLHLIPFWCISNPRAPGGKLFSPDELGQKC</sequence>
<keyword evidence="2" id="KW-1185">Reference proteome</keyword>
<comment type="caution">
    <text evidence="1">The sequence shown here is derived from an EMBL/GenBank/DDBJ whole genome shotgun (WGS) entry which is preliminary data.</text>
</comment>
<organism evidence="1 2">
    <name type="scientific">Daphnia magna</name>
    <dbReference type="NCBI Taxonomy" id="35525"/>
    <lineage>
        <taxon>Eukaryota</taxon>
        <taxon>Metazoa</taxon>
        <taxon>Ecdysozoa</taxon>
        <taxon>Arthropoda</taxon>
        <taxon>Crustacea</taxon>
        <taxon>Branchiopoda</taxon>
        <taxon>Diplostraca</taxon>
        <taxon>Cladocera</taxon>
        <taxon>Anomopoda</taxon>
        <taxon>Daphniidae</taxon>
        <taxon>Daphnia</taxon>
    </lineage>
</organism>